<evidence type="ECO:0000256" key="3">
    <source>
        <dbReference type="ARBA" id="ARBA00022443"/>
    </source>
</evidence>
<dbReference type="InterPro" id="IPR019734">
    <property type="entry name" value="TPR_rpt"/>
</dbReference>
<keyword evidence="5" id="KW-0677">Repeat</keyword>
<dbReference type="Gene3D" id="2.30.30.40">
    <property type="entry name" value="SH3 Domains"/>
    <property type="match status" value="1"/>
</dbReference>
<evidence type="ECO:0000256" key="5">
    <source>
        <dbReference type="ARBA" id="ARBA00022737"/>
    </source>
</evidence>
<evidence type="ECO:0000256" key="8">
    <source>
        <dbReference type="SAM" id="MobiDB-lite"/>
    </source>
</evidence>
<feature type="domain" description="SH3" evidence="9">
    <location>
        <begin position="438"/>
        <end position="497"/>
    </location>
</feature>
<evidence type="ECO:0000256" key="7">
    <source>
        <dbReference type="PROSITE-ProRule" id="PRU00192"/>
    </source>
</evidence>
<dbReference type="GO" id="GO:0005737">
    <property type="term" value="C:cytoplasm"/>
    <property type="evidence" value="ECO:0007669"/>
    <property type="project" value="UniProtKB-SubCell"/>
</dbReference>
<dbReference type="Gene3D" id="3.10.20.90">
    <property type="entry name" value="Phosphatidylinositol 3-kinase Catalytic Subunit, Chain A, domain 1"/>
    <property type="match status" value="1"/>
</dbReference>
<feature type="region of interest" description="Disordered" evidence="8">
    <location>
        <begin position="323"/>
        <end position="348"/>
    </location>
</feature>
<dbReference type="GO" id="GO:0042554">
    <property type="term" value="P:superoxide anion generation"/>
    <property type="evidence" value="ECO:0007669"/>
    <property type="project" value="TreeGrafter"/>
</dbReference>
<evidence type="ECO:0000256" key="6">
    <source>
        <dbReference type="ARBA" id="ARBA00022803"/>
    </source>
</evidence>
<dbReference type="PANTHER" id="PTHR15175">
    <property type="entry name" value="NEUTROPHIL CYTOSOLIC FACTOR 2, NEUTROPHIL NADPH OXIDASE FACTOR 2"/>
    <property type="match status" value="1"/>
</dbReference>
<accession>L5KAC4</accession>
<dbReference type="Proteomes" id="UP000010552">
    <property type="component" value="Unassembled WGS sequence"/>
</dbReference>
<reference evidence="11" key="1">
    <citation type="journal article" date="2013" name="Science">
        <title>Comparative analysis of bat genomes provides insight into the evolution of flight and immunity.</title>
        <authorList>
            <person name="Zhang G."/>
            <person name="Cowled C."/>
            <person name="Shi Z."/>
            <person name="Huang Z."/>
            <person name="Bishop-Lilly K.A."/>
            <person name="Fang X."/>
            <person name="Wynne J.W."/>
            <person name="Xiong Z."/>
            <person name="Baker M.L."/>
            <person name="Zhao W."/>
            <person name="Tachedjian M."/>
            <person name="Zhu Y."/>
            <person name="Zhou P."/>
            <person name="Jiang X."/>
            <person name="Ng J."/>
            <person name="Yang L."/>
            <person name="Wu L."/>
            <person name="Xiao J."/>
            <person name="Feng Y."/>
            <person name="Chen Y."/>
            <person name="Sun X."/>
            <person name="Zhang Y."/>
            <person name="Marsh G.A."/>
            <person name="Crameri G."/>
            <person name="Broder C.C."/>
            <person name="Frey K.G."/>
            <person name="Wang L.F."/>
            <person name="Wang J."/>
        </authorList>
    </citation>
    <scope>NUCLEOTIDE SEQUENCE [LARGE SCALE GENOMIC DNA]</scope>
</reference>
<feature type="region of interest" description="Disordered" evidence="8">
    <location>
        <begin position="252"/>
        <end position="279"/>
    </location>
</feature>
<evidence type="ECO:0000256" key="4">
    <source>
        <dbReference type="ARBA" id="ARBA00022490"/>
    </source>
</evidence>
<sequence>MPSFGELVRDWQRGAQAVERGDWGCALRLFAGIPDPPARMCFNVGCVHLLAGDPEAALRAFDQAVTKDICMAVGFFQRGATNFLLERFQEALSDFRLALAQLRDNNAIDYTQLGLRFKLHAWEVLFNMAAAQCRLGLWAEATRSLEEAIAKGPEGACDLNTALGQVQSSGLQQVWAWLDTQVYTGPTSLQKQASLQPRWVPRGEVFRPHRRHLEHLAPMDFLGKAKVVAAASAVPDDQHRGVRPQQLQVERAPCPPRTHGVGPGRAGPHLGPRTPPSTEMEVSFGQAERADLCMPVTCDKQEEAEVGDAGSSSLVTQALLHPPTELPAAGGPDPEPSEDCPGGGVAPGGSEPLVTIMVQCAFTLALRAPRGAAPPTLRALLSQALPLQAQRGQLSYRDPGSGLWVPLPEEGALPTAWWESASGPAGLRLQCRGAGGRPILYQVVAQHGYPAQGPEDLDLQPGDIVDVLCEVDQAWLEGHCDGCFGIFPKCFVVPACPRTQRGQP</sequence>
<gene>
    <name evidence="10" type="ORF">PAL_GLEAN10012744</name>
</gene>
<dbReference type="Gene3D" id="1.25.40.10">
    <property type="entry name" value="Tetratricopeptide repeat domain"/>
    <property type="match status" value="1"/>
</dbReference>
<dbReference type="STRING" id="9402.L5KAC4"/>
<dbReference type="InterPro" id="IPR036028">
    <property type="entry name" value="SH3-like_dom_sf"/>
</dbReference>
<keyword evidence="3 7" id="KW-0728">SH3 domain</keyword>
<dbReference type="InterPro" id="IPR051864">
    <property type="entry name" value="NCF2_NOXA1"/>
</dbReference>
<evidence type="ECO:0000313" key="10">
    <source>
        <dbReference type="EMBL" id="ELK07428.1"/>
    </source>
</evidence>
<dbReference type="SMART" id="SM00028">
    <property type="entry name" value="TPR"/>
    <property type="match status" value="3"/>
</dbReference>
<dbReference type="FunFam" id="2.30.30.40:FF:000212">
    <property type="entry name" value="NADPH oxidase activator 1"/>
    <property type="match status" value="1"/>
</dbReference>
<dbReference type="SMART" id="SM00326">
    <property type="entry name" value="SH3"/>
    <property type="match status" value="1"/>
</dbReference>
<comment type="similarity">
    <text evidence="2">Belongs to the NCF2/NOXA1 family.</text>
</comment>
<keyword evidence="11" id="KW-1185">Reference proteome</keyword>
<evidence type="ECO:0000256" key="2">
    <source>
        <dbReference type="ARBA" id="ARBA00008051"/>
    </source>
</evidence>
<evidence type="ECO:0000259" key="9">
    <source>
        <dbReference type="PROSITE" id="PS50002"/>
    </source>
</evidence>
<dbReference type="SUPFAM" id="SSF54277">
    <property type="entry name" value="CAD &amp; PB1 domains"/>
    <property type="match status" value="1"/>
</dbReference>
<dbReference type="PANTHER" id="PTHR15175:SF4">
    <property type="entry name" value="NADPH OXIDASE ACTIVATOR 1"/>
    <property type="match status" value="1"/>
</dbReference>
<evidence type="ECO:0000256" key="1">
    <source>
        <dbReference type="ARBA" id="ARBA00004496"/>
    </source>
</evidence>
<dbReference type="AlphaFoldDB" id="L5KAC4"/>
<dbReference type="InterPro" id="IPR001452">
    <property type="entry name" value="SH3_domain"/>
</dbReference>
<comment type="subcellular location">
    <subcellularLocation>
        <location evidence="1">Cytoplasm</location>
    </subcellularLocation>
</comment>
<organism evidence="10 11">
    <name type="scientific">Pteropus alecto</name>
    <name type="common">Black flying fox</name>
    <dbReference type="NCBI Taxonomy" id="9402"/>
    <lineage>
        <taxon>Eukaryota</taxon>
        <taxon>Metazoa</taxon>
        <taxon>Chordata</taxon>
        <taxon>Craniata</taxon>
        <taxon>Vertebrata</taxon>
        <taxon>Euteleostomi</taxon>
        <taxon>Mammalia</taxon>
        <taxon>Eutheria</taxon>
        <taxon>Laurasiatheria</taxon>
        <taxon>Chiroptera</taxon>
        <taxon>Yinpterochiroptera</taxon>
        <taxon>Pteropodoidea</taxon>
        <taxon>Pteropodidae</taxon>
        <taxon>Pteropodinae</taxon>
        <taxon>Pteropus</taxon>
    </lineage>
</organism>
<keyword evidence="6" id="KW-0802">TPR repeat</keyword>
<dbReference type="Pfam" id="PF00018">
    <property type="entry name" value="SH3_1"/>
    <property type="match status" value="1"/>
</dbReference>
<dbReference type="InterPro" id="IPR011990">
    <property type="entry name" value="TPR-like_helical_dom_sf"/>
</dbReference>
<dbReference type="EMBL" id="KB030979">
    <property type="protein sequence ID" value="ELK07428.1"/>
    <property type="molecule type" value="Genomic_DNA"/>
</dbReference>
<dbReference type="PROSITE" id="PS50002">
    <property type="entry name" value="SH3"/>
    <property type="match status" value="1"/>
</dbReference>
<keyword evidence="4" id="KW-0963">Cytoplasm</keyword>
<dbReference type="InParanoid" id="L5KAC4"/>
<evidence type="ECO:0000313" key="11">
    <source>
        <dbReference type="Proteomes" id="UP000010552"/>
    </source>
</evidence>
<dbReference type="SUPFAM" id="SSF48452">
    <property type="entry name" value="TPR-like"/>
    <property type="match status" value="1"/>
</dbReference>
<dbReference type="SUPFAM" id="SSF50044">
    <property type="entry name" value="SH3-domain"/>
    <property type="match status" value="1"/>
</dbReference>
<protein>
    <submittedName>
        <fullName evidence="10">NADPH oxidase activator 1</fullName>
    </submittedName>
</protein>
<proteinExistence type="inferred from homology"/>
<dbReference type="GO" id="GO:0016176">
    <property type="term" value="F:superoxide-generating NADPH oxidase activator activity"/>
    <property type="evidence" value="ECO:0007669"/>
    <property type="project" value="TreeGrafter"/>
</dbReference>
<dbReference type="PRINTS" id="PR00499">
    <property type="entry name" value="P67PHOX"/>
</dbReference>
<name>L5KAC4_PTEAL</name>
<dbReference type="FunFam" id="1.25.40.10:FF:000017">
    <property type="entry name" value="NADPH oxidase regulator NoxR"/>
    <property type="match status" value="1"/>
</dbReference>